<gene>
    <name evidence="3" type="primary">LOC112046063</name>
</gene>
<evidence type="ECO:0000256" key="1">
    <source>
        <dbReference type="SAM" id="MobiDB-lite"/>
    </source>
</evidence>
<organism evidence="2 3">
    <name type="scientific">Bicyclus anynana</name>
    <name type="common">Squinting bush brown butterfly</name>
    <dbReference type="NCBI Taxonomy" id="110368"/>
    <lineage>
        <taxon>Eukaryota</taxon>
        <taxon>Metazoa</taxon>
        <taxon>Ecdysozoa</taxon>
        <taxon>Arthropoda</taxon>
        <taxon>Hexapoda</taxon>
        <taxon>Insecta</taxon>
        <taxon>Pterygota</taxon>
        <taxon>Neoptera</taxon>
        <taxon>Endopterygota</taxon>
        <taxon>Lepidoptera</taxon>
        <taxon>Glossata</taxon>
        <taxon>Ditrysia</taxon>
        <taxon>Papilionoidea</taxon>
        <taxon>Nymphalidae</taxon>
        <taxon>Satyrinae</taxon>
        <taxon>Satyrini</taxon>
        <taxon>Mycalesina</taxon>
        <taxon>Bicyclus</taxon>
    </lineage>
</organism>
<keyword evidence="2" id="KW-1185">Reference proteome</keyword>
<dbReference type="RefSeq" id="XP_052739022.1">
    <property type="nucleotide sequence ID" value="XM_052883062.1"/>
</dbReference>
<proteinExistence type="predicted"/>
<accession>A0ABM3LIX8</accession>
<evidence type="ECO:0000313" key="2">
    <source>
        <dbReference type="Proteomes" id="UP001652582"/>
    </source>
</evidence>
<feature type="compositionally biased region" description="Polar residues" evidence="1">
    <location>
        <begin position="341"/>
        <end position="351"/>
    </location>
</feature>
<sequence length="530" mass="60715">MRCVNCEFRISRLQRHRLSDQSEQILERVRGWVYPRAITEENYLCNSCWVLINQNHNEKPGNLTQQQLGHRNVCTGCGKSILRKRSRLIFRQGMSEKDFHTANIITQWIRPRQLTSVDKICIPCYLRAQREIDRNHRNSDLPAPSTGQGENISPIKQELEELVDVTSQGIPSQIQQLEPVKVEEDGPSTAEGPLQDTYSRLIVMPTLRRDAETTNCDITAPSTSQDENISMIKQELEKLVDVTSQGIPSQIQQLEPVKVEEDGPSTAVDPLQDTYSRLIVMPTLRRDAEATNCDVTAPSTSQDENTSMIKQEFEEPVAVTSQDIPSQIQQLEPVENEEDGPSTTADPVQDTSGHIVMPTLRRAAETTSRCLFLKCNNSEKRRIPDSVRKHVIKKYNFYIPKSARICNYHMNTHLYYKLYAAENTIMTFSAAQIEEMVFLLADDTQLDFQNPLNIDDHLFKYWFGRTKEEFKQILIDKPRLQSIKLKSGLAALLCKMRTGDSNERISALFQIPRRTLEGYMKQAREILNQD</sequence>
<reference evidence="3" key="1">
    <citation type="submission" date="2025-08" db="UniProtKB">
        <authorList>
            <consortium name="RefSeq"/>
        </authorList>
    </citation>
    <scope>IDENTIFICATION</scope>
</reference>
<evidence type="ECO:0000313" key="3">
    <source>
        <dbReference type="RefSeq" id="XP_052739022.1"/>
    </source>
</evidence>
<dbReference type="GeneID" id="112046063"/>
<feature type="region of interest" description="Disordered" evidence="1">
    <location>
        <begin position="332"/>
        <end position="351"/>
    </location>
</feature>
<dbReference type="Proteomes" id="UP001652582">
    <property type="component" value="Chromosome 8"/>
</dbReference>
<protein>
    <submittedName>
        <fullName evidence="3">Uncharacterized protein LOC112046063</fullName>
    </submittedName>
</protein>
<name>A0ABM3LIX8_BICAN</name>